<evidence type="ECO:0000259" key="14">
    <source>
        <dbReference type="PROSITE" id="PS50042"/>
    </source>
</evidence>
<dbReference type="InterPro" id="IPR000961">
    <property type="entry name" value="AGC-kinase_C"/>
</dbReference>
<keyword evidence="12" id="KW-0175">Coiled coil</keyword>
<evidence type="ECO:0000256" key="11">
    <source>
        <dbReference type="ARBA" id="ARBA00047462"/>
    </source>
</evidence>
<dbReference type="Gene3D" id="2.60.120.10">
    <property type="entry name" value="Jelly Rolls"/>
    <property type="match status" value="1"/>
</dbReference>
<dbReference type="PANTHER" id="PTHR24353">
    <property type="entry name" value="CYCLIC NUCLEOTIDE-DEPENDENT PROTEIN KINASE"/>
    <property type="match status" value="1"/>
</dbReference>
<keyword evidence="8" id="KW-0067">ATP-binding</keyword>
<evidence type="ECO:0000256" key="8">
    <source>
        <dbReference type="ARBA" id="ARBA00022840"/>
    </source>
</evidence>
<evidence type="ECO:0000256" key="3">
    <source>
        <dbReference type="ARBA" id="ARBA00022527"/>
    </source>
</evidence>
<dbReference type="Ensembl" id="ENSCVAT00000001778.1">
    <property type="protein sequence ID" value="ENSCVAP00000008348.1"/>
    <property type="gene ID" value="ENSCVAG00000010259.1"/>
</dbReference>
<reference evidence="16" key="1">
    <citation type="submission" date="2025-08" db="UniProtKB">
        <authorList>
            <consortium name="Ensembl"/>
        </authorList>
    </citation>
    <scope>IDENTIFICATION</scope>
</reference>
<dbReference type="SUPFAM" id="SSF56112">
    <property type="entry name" value="Protein kinase-like (PK-like)"/>
    <property type="match status" value="1"/>
</dbReference>
<sequence length="620" mass="69955">MGTLRDLQFALQLKIEELRQRDTLIDELELELDTKDELIRRLQEELDRYRAALSLPGPSTVVAGRRSLMLQSVIFWVQQVSQRLIQAAFLKNDLLKNLDEEEIKAVTACMQRTAINQGCFVIQEGSSGDQAFVLEEGRLDVRKDGQQVLTFEPEDMFGEVTLLYSWTHTYSVSGKGCANNCCTEACATASKLYFSLSFLSQLQTSYIDGDYVCCQGAIGDSFYIISKGQVKETTWSVNVVAVGEVTCLVIDRCAAQSCFMPTENNKHHFICVFLHRSKGDPASLASSTLSDFQIIRTLGVGEFSHVDLVQLRRNIRCVFAMRVLKKKLILKSGQREHILRERSILMEAHCFLSVDHRLYKTFRDAEHLYSLTEACLGGNLTSPLFFRGNLDETSTKFYTACVVEALSFLHSQRIVYRDVKPENVVLDEQGYGKLISSRCLKRVEEGKRTWTFCGTLGYMAPEIILSRGHSTEADLWSLGVFVFELLSGRLPFDGSDPVKILSASVCGIDQSEFPESFCKDACDLIRKLCRGKPSERLVSQTNGAKAIQKHKWFNGFNWDGLCKRKLTPPLIPKVSSAAFLDCFNFDNFNFYFGGSAPQQKSFTAADRRESEAEAVRSQRR</sequence>
<dbReference type="PROSITE" id="PS00888">
    <property type="entry name" value="CNMP_BINDING_1"/>
    <property type="match status" value="1"/>
</dbReference>
<evidence type="ECO:0000256" key="9">
    <source>
        <dbReference type="ARBA" id="ARBA00022992"/>
    </source>
</evidence>
<feature type="domain" description="AGC-kinase C-terminal" evidence="15">
    <location>
        <begin position="554"/>
        <end position="620"/>
    </location>
</feature>
<dbReference type="InterPro" id="IPR011009">
    <property type="entry name" value="Kinase-like_dom_sf"/>
</dbReference>
<dbReference type="PROSITE" id="PS50042">
    <property type="entry name" value="CNMP_BINDING_3"/>
    <property type="match status" value="2"/>
</dbReference>
<feature type="domain" description="Protein kinase" evidence="13">
    <location>
        <begin position="292"/>
        <end position="553"/>
    </location>
</feature>
<dbReference type="EC" id="2.7.11.12" evidence="2"/>
<dbReference type="PANTHER" id="PTHR24353:SF68">
    <property type="match status" value="1"/>
</dbReference>
<dbReference type="Gene3D" id="1.20.5.170">
    <property type="match status" value="1"/>
</dbReference>
<evidence type="ECO:0000256" key="5">
    <source>
        <dbReference type="ARBA" id="ARBA00022679"/>
    </source>
</evidence>
<keyword evidence="5" id="KW-0808">Transferase</keyword>
<dbReference type="CDD" id="cd00038">
    <property type="entry name" value="CAP_ED"/>
    <property type="match status" value="1"/>
</dbReference>
<accession>A0A3Q2CS15</accession>
<comment type="similarity">
    <text evidence="1">Belongs to the protein kinase superfamily. AGC Ser/Thr protein kinase family. cGMP subfamily.</text>
</comment>
<feature type="domain" description="Cyclic nucleotide-binding" evidence="14">
    <location>
        <begin position="94"/>
        <end position="172"/>
    </location>
</feature>
<dbReference type="GO" id="GO:0004692">
    <property type="term" value="F:cGMP-dependent protein kinase activity"/>
    <property type="evidence" value="ECO:0007669"/>
    <property type="project" value="UniProtKB-EC"/>
</dbReference>
<proteinExistence type="inferred from homology"/>
<keyword evidence="4" id="KW-0140">cGMP</keyword>
<evidence type="ECO:0000256" key="10">
    <source>
        <dbReference type="ARBA" id="ARBA00047298"/>
    </source>
</evidence>
<dbReference type="PROSITE" id="PS51285">
    <property type="entry name" value="AGC_KINASE_CTER"/>
    <property type="match status" value="1"/>
</dbReference>
<evidence type="ECO:0000256" key="2">
    <source>
        <dbReference type="ARBA" id="ARBA00012428"/>
    </source>
</evidence>
<evidence type="ECO:0000259" key="13">
    <source>
        <dbReference type="PROSITE" id="PS50011"/>
    </source>
</evidence>
<dbReference type="GO" id="GO:0030553">
    <property type="term" value="F:cGMP binding"/>
    <property type="evidence" value="ECO:0007669"/>
    <property type="project" value="UniProtKB-KW"/>
</dbReference>
<evidence type="ECO:0000256" key="12">
    <source>
        <dbReference type="SAM" id="Coils"/>
    </source>
</evidence>
<name>A0A3Q2CS15_CYPVA</name>
<keyword evidence="3" id="KW-0723">Serine/threonine-protein kinase</keyword>
<dbReference type="STRING" id="28743.ENSCVAP00000008348"/>
<evidence type="ECO:0000256" key="1">
    <source>
        <dbReference type="ARBA" id="ARBA00006352"/>
    </source>
</evidence>
<keyword evidence="6" id="KW-0547">Nucleotide-binding</keyword>
<dbReference type="Pfam" id="PF00069">
    <property type="entry name" value="Pkinase"/>
    <property type="match status" value="1"/>
</dbReference>
<keyword evidence="7" id="KW-0418">Kinase</keyword>
<evidence type="ECO:0000256" key="6">
    <source>
        <dbReference type="ARBA" id="ARBA00022741"/>
    </source>
</evidence>
<dbReference type="GO" id="GO:0005524">
    <property type="term" value="F:ATP binding"/>
    <property type="evidence" value="ECO:0007669"/>
    <property type="project" value="UniProtKB-KW"/>
</dbReference>
<protein>
    <recommendedName>
        <fullName evidence="2">cGMP-dependent protein kinase</fullName>
        <ecNumber evidence="2">2.7.11.12</ecNumber>
    </recommendedName>
</protein>
<dbReference type="InterPro" id="IPR018490">
    <property type="entry name" value="cNMP-bd_dom_sf"/>
</dbReference>
<dbReference type="Proteomes" id="UP000265020">
    <property type="component" value="Unassembled WGS sequence"/>
</dbReference>
<dbReference type="PROSITE" id="PS00108">
    <property type="entry name" value="PROTEIN_KINASE_ST"/>
    <property type="match status" value="1"/>
</dbReference>
<organism evidence="16 17">
    <name type="scientific">Cyprinodon variegatus</name>
    <name type="common">Sheepshead minnow</name>
    <dbReference type="NCBI Taxonomy" id="28743"/>
    <lineage>
        <taxon>Eukaryota</taxon>
        <taxon>Metazoa</taxon>
        <taxon>Chordata</taxon>
        <taxon>Craniata</taxon>
        <taxon>Vertebrata</taxon>
        <taxon>Euteleostomi</taxon>
        <taxon>Actinopterygii</taxon>
        <taxon>Neopterygii</taxon>
        <taxon>Teleostei</taxon>
        <taxon>Neoteleostei</taxon>
        <taxon>Acanthomorphata</taxon>
        <taxon>Ovalentaria</taxon>
        <taxon>Atherinomorphae</taxon>
        <taxon>Cyprinodontiformes</taxon>
        <taxon>Cyprinodontidae</taxon>
        <taxon>Cyprinodon</taxon>
    </lineage>
</organism>
<evidence type="ECO:0000313" key="17">
    <source>
        <dbReference type="Proteomes" id="UP000265020"/>
    </source>
</evidence>
<dbReference type="CDD" id="cd12086">
    <property type="entry name" value="DD_cGKI-beta"/>
    <property type="match status" value="1"/>
</dbReference>
<dbReference type="GeneTree" id="ENSGT00940000154704"/>
<dbReference type="FunFam" id="1.20.5.170:FF:000046">
    <property type="entry name" value="cGMP-dependent protein kinase 1"/>
    <property type="match status" value="1"/>
</dbReference>
<feature type="domain" description="Cyclic nucleotide-binding" evidence="14">
    <location>
        <begin position="206"/>
        <end position="231"/>
    </location>
</feature>
<dbReference type="SUPFAM" id="SSF51206">
    <property type="entry name" value="cAMP-binding domain-like"/>
    <property type="match status" value="2"/>
</dbReference>
<dbReference type="Pfam" id="PF00027">
    <property type="entry name" value="cNMP_binding"/>
    <property type="match status" value="1"/>
</dbReference>
<dbReference type="InterPro" id="IPR000719">
    <property type="entry name" value="Prot_kinase_dom"/>
</dbReference>
<comment type="catalytic activity">
    <reaction evidence="10">
        <text>L-threonyl-[protein] + ATP = O-phospho-L-threonyl-[protein] + ADP + H(+)</text>
        <dbReference type="Rhea" id="RHEA:46608"/>
        <dbReference type="Rhea" id="RHEA-COMP:11060"/>
        <dbReference type="Rhea" id="RHEA-COMP:11605"/>
        <dbReference type="ChEBI" id="CHEBI:15378"/>
        <dbReference type="ChEBI" id="CHEBI:30013"/>
        <dbReference type="ChEBI" id="CHEBI:30616"/>
        <dbReference type="ChEBI" id="CHEBI:61977"/>
        <dbReference type="ChEBI" id="CHEBI:456216"/>
        <dbReference type="EC" id="2.7.11.12"/>
    </reaction>
</comment>
<dbReference type="Gene3D" id="1.10.510.10">
    <property type="entry name" value="Transferase(Phosphotransferase) domain 1"/>
    <property type="match status" value="1"/>
</dbReference>
<keyword evidence="17" id="KW-1185">Reference proteome</keyword>
<dbReference type="InterPro" id="IPR018488">
    <property type="entry name" value="cNMP-bd_CS"/>
</dbReference>
<dbReference type="SMART" id="SM00220">
    <property type="entry name" value="S_TKc"/>
    <property type="match status" value="1"/>
</dbReference>
<dbReference type="InterPro" id="IPR008271">
    <property type="entry name" value="Ser/Thr_kinase_AS"/>
</dbReference>
<evidence type="ECO:0000259" key="15">
    <source>
        <dbReference type="PROSITE" id="PS51285"/>
    </source>
</evidence>
<evidence type="ECO:0000256" key="7">
    <source>
        <dbReference type="ARBA" id="ARBA00022777"/>
    </source>
</evidence>
<dbReference type="PROSITE" id="PS50011">
    <property type="entry name" value="PROTEIN_KINASE_DOM"/>
    <property type="match status" value="1"/>
</dbReference>
<comment type="catalytic activity">
    <reaction evidence="11">
        <text>L-seryl-[protein] + ATP = O-phospho-L-seryl-[protein] + ADP + H(+)</text>
        <dbReference type="Rhea" id="RHEA:17989"/>
        <dbReference type="Rhea" id="RHEA-COMP:9863"/>
        <dbReference type="Rhea" id="RHEA-COMP:11604"/>
        <dbReference type="ChEBI" id="CHEBI:15378"/>
        <dbReference type="ChEBI" id="CHEBI:29999"/>
        <dbReference type="ChEBI" id="CHEBI:30616"/>
        <dbReference type="ChEBI" id="CHEBI:83421"/>
        <dbReference type="ChEBI" id="CHEBI:456216"/>
        <dbReference type="EC" id="2.7.11.12"/>
    </reaction>
</comment>
<keyword evidence="9" id="KW-0142">cGMP-binding</keyword>
<feature type="coiled-coil region" evidence="12">
    <location>
        <begin position="25"/>
        <end position="52"/>
    </location>
</feature>
<reference evidence="16" key="2">
    <citation type="submission" date="2025-09" db="UniProtKB">
        <authorList>
            <consortium name="Ensembl"/>
        </authorList>
    </citation>
    <scope>IDENTIFICATION</scope>
</reference>
<evidence type="ECO:0000313" key="16">
    <source>
        <dbReference type="Ensembl" id="ENSCVAP00000008348.1"/>
    </source>
</evidence>
<dbReference type="InterPro" id="IPR000595">
    <property type="entry name" value="cNMP-bd_dom"/>
</dbReference>
<dbReference type="InterPro" id="IPR014710">
    <property type="entry name" value="RmlC-like_jellyroll"/>
</dbReference>
<dbReference type="Gene3D" id="3.30.200.20">
    <property type="entry name" value="Phosphorylase Kinase, domain 1"/>
    <property type="match status" value="1"/>
</dbReference>
<dbReference type="SMART" id="SM00100">
    <property type="entry name" value="cNMP"/>
    <property type="match status" value="1"/>
</dbReference>
<evidence type="ECO:0000256" key="4">
    <source>
        <dbReference type="ARBA" id="ARBA00022535"/>
    </source>
</evidence>
<dbReference type="AlphaFoldDB" id="A0A3Q2CS15"/>